<evidence type="ECO:0000256" key="10">
    <source>
        <dbReference type="SAM" id="Phobius"/>
    </source>
</evidence>
<dbReference type="InterPro" id="IPR036890">
    <property type="entry name" value="HATPase_C_sf"/>
</dbReference>
<evidence type="ECO:0000256" key="2">
    <source>
        <dbReference type="ARBA" id="ARBA00004651"/>
    </source>
</evidence>
<evidence type="ECO:0000259" key="12">
    <source>
        <dbReference type="PROSITE" id="PS50885"/>
    </source>
</evidence>
<dbReference type="GO" id="GO:0016301">
    <property type="term" value="F:kinase activity"/>
    <property type="evidence" value="ECO:0007669"/>
    <property type="project" value="UniProtKB-KW"/>
</dbReference>
<dbReference type="InterPro" id="IPR003660">
    <property type="entry name" value="HAMP_dom"/>
</dbReference>
<keyword evidence="5" id="KW-0597">Phosphoprotein</keyword>
<evidence type="ECO:0000256" key="3">
    <source>
        <dbReference type="ARBA" id="ARBA00012438"/>
    </source>
</evidence>
<reference evidence="14" key="1">
    <citation type="journal article" date="2019" name="Int. J. Syst. Evol. Microbiol.">
        <title>The Global Catalogue of Microorganisms (GCM) 10K type strain sequencing project: providing services to taxonomists for standard genome sequencing and annotation.</title>
        <authorList>
            <consortium name="The Broad Institute Genomics Platform"/>
            <consortium name="The Broad Institute Genome Sequencing Center for Infectious Disease"/>
            <person name="Wu L."/>
            <person name="Ma J."/>
        </authorList>
    </citation>
    <scope>NUCLEOTIDE SEQUENCE [LARGE SCALE GENOMIC DNA]</scope>
    <source>
        <strain evidence="14">CCUG 54518</strain>
    </source>
</reference>
<dbReference type="PROSITE" id="PS50109">
    <property type="entry name" value="HIS_KIN"/>
    <property type="match status" value="1"/>
</dbReference>
<dbReference type="InterPro" id="IPR005467">
    <property type="entry name" value="His_kinase_dom"/>
</dbReference>
<dbReference type="CDD" id="cd00082">
    <property type="entry name" value="HisKA"/>
    <property type="match status" value="1"/>
</dbReference>
<evidence type="ECO:0000256" key="9">
    <source>
        <dbReference type="ARBA" id="ARBA00022840"/>
    </source>
</evidence>
<evidence type="ECO:0000256" key="5">
    <source>
        <dbReference type="ARBA" id="ARBA00022553"/>
    </source>
</evidence>
<dbReference type="Proteomes" id="UP001596495">
    <property type="component" value="Unassembled WGS sequence"/>
</dbReference>
<evidence type="ECO:0000313" key="14">
    <source>
        <dbReference type="Proteomes" id="UP001596495"/>
    </source>
</evidence>
<feature type="domain" description="HAMP" evidence="12">
    <location>
        <begin position="195"/>
        <end position="247"/>
    </location>
</feature>
<dbReference type="SMART" id="SM00304">
    <property type="entry name" value="HAMP"/>
    <property type="match status" value="1"/>
</dbReference>
<dbReference type="SUPFAM" id="SSF55874">
    <property type="entry name" value="ATPase domain of HSP90 chaperone/DNA topoisomerase II/histidine kinase"/>
    <property type="match status" value="1"/>
</dbReference>
<dbReference type="InterPro" id="IPR003661">
    <property type="entry name" value="HisK_dim/P_dom"/>
</dbReference>
<dbReference type="PROSITE" id="PS50885">
    <property type="entry name" value="HAMP"/>
    <property type="match status" value="1"/>
</dbReference>
<keyword evidence="14" id="KW-1185">Reference proteome</keyword>
<dbReference type="EC" id="2.7.13.3" evidence="3"/>
<dbReference type="SMART" id="SM00387">
    <property type="entry name" value="HATPase_c"/>
    <property type="match status" value="1"/>
</dbReference>
<evidence type="ECO:0000256" key="6">
    <source>
        <dbReference type="ARBA" id="ARBA00022679"/>
    </source>
</evidence>
<dbReference type="SUPFAM" id="SSF47384">
    <property type="entry name" value="Homodimeric domain of signal transducing histidine kinase"/>
    <property type="match status" value="1"/>
</dbReference>
<keyword evidence="10" id="KW-0812">Transmembrane</keyword>
<keyword evidence="7" id="KW-0547">Nucleotide-binding</keyword>
<comment type="caution">
    <text evidence="13">The sequence shown here is derived from an EMBL/GenBank/DDBJ whole genome shotgun (WGS) entry which is preliminary data.</text>
</comment>
<dbReference type="RefSeq" id="WP_382253787.1">
    <property type="nucleotide sequence ID" value="NZ_JBHTBX010000002.1"/>
</dbReference>
<evidence type="ECO:0000256" key="1">
    <source>
        <dbReference type="ARBA" id="ARBA00000085"/>
    </source>
</evidence>
<comment type="subcellular location">
    <subcellularLocation>
        <location evidence="2">Cell membrane</location>
        <topology evidence="2">Multi-pass membrane protein</topology>
    </subcellularLocation>
</comment>
<comment type="catalytic activity">
    <reaction evidence="1">
        <text>ATP + protein L-histidine = ADP + protein N-phospho-L-histidine.</text>
        <dbReference type="EC" id="2.7.13.3"/>
    </reaction>
</comment>
<name>A0ABW2R538_9BURK</name>
<evidence type="ECO:0000256" key="7">
    <source>
        <dbReference type="ARBA" id="ARBA00022741"/>
    </source>
</evidence>
<dbReference type="InterPro" id="IPR004358">
    <property type="entry name" value="Sig_transdc_His_kin-like_C"/>
</dbReference>
<keyword evidence="8 13" id="KW-0418">Kinase</keyword>
<evidence type="ECO:0000313" key="13">
    <source>
        <dbReference type="EMBL" id="MFC7433520.1"/>
    </source>
</evidence>
<organism evidence="13 14">
    <name type="scientific">Hydrogenophaga bisanensis</name>
    <dbReference type="NCBI Taxonomy" id="439611"/>
    <lineage>
        <taxon>Bacteria</taxon>
        <taxon>Pseudomonadati</taxon>
        <taxon>Pseudomonadota</taxon>
        <taxon>Betaproteobacteria</taxon>
        <taxon>Burkholderiales</taxon>
        <taxon>Comamonadaceae</taxon>
        <taxon>Hydrogenophaga</taxon>
    </lineage>
</organism>
<dbReference type="SMART" id="SM00388">
    <property type="entry name" value="HisKA"/>
    <property type="match status" value="1"/>
</dbReference>
<dbReference type="PANTHER" id="PTHR44936">
    <property type="entry name" value="SENSOR PROTEIN CREC"/>
    <property type="match status" value="1"/>
</dbReference>
<sequence length="471" mass="52616">MKLRFSFPQLLLAAFLGIGALLGTTALRGLFSLEALMAQSRDSTAQAIELSTAAQSLSERSQAMERAARQSLVLGDPQLRQVFRDGTRQARDILQRLQDNELPTEMANRWRDQLRFIEQQLDGPVETALDRERDVARAFRELDRRSALIAQQVQSIIARRNEALQARFEKSRQMLTQQVVGAIVLAAIMAVGFGIWLARPFRRLERAIVDLGENRLVQPIDIPGPPDVQRVGQQLEWLRQRLTELDADKARFLRHISHELKTPLASMHEGVAVLGDGVAGPLNDSQAEVVSILRHNTTQLQQQIEALLRFNAAAFEARELRRQPTDLRQLVDEQVEDQRLRWQARQLTVSVHGRCPALPLDGPKIASALGNLLSNAIRFSPVGGRIDIALSHADGRVVLDIRDEGAGIAPEDRDRVFEPFYRGSRQPIDAPKGSGIGLSIVQEYIQAHGGRMTLQPSERGAHFRIELPHAA</sequence>
<dbReference type="EMBL" id="JBHTBX010000002">
    <property type="protein sequence ID" value="MFC7433520.1"/>
    <property type="molecule type" value="Genomic_DNA"/>
</dbReference>
<evidence type="ECO:0000256" key="4">
    <source>
        <dbReference type="ARBA" id="ARBA00022475"/>
    </source>
</evidence>
<keyword evidence="9" id="KW-0067">ATP-binding</keyword>
<dbReference type="Pfam" id="PF00672">
    <property type="entry name" value="HAMP"/>
    <property type="match status" value="1"/>
</dbReference>
<dbReference type="InterPro" id="IPR003594">
    <property type="entry name" value="HATPase_dom"/>
</dbReference>
<keyword evidence="10" id="KW-0472">Membrane</keyword>
<keyword evidence="10" id="KW-1133">Transmembrane helix</keyword>
<dbReference type="InterPro" id="IPR050980">
    <property type="entry name" value="2C_sensor_his_kinase"/>
</dbReference>
<evidence type="ECO:0000259" key="11">
    <source>
        <dbReference type="PROSITE" id="PS50109"/>
    </source>
</evidence>
<keyword evidence="4" id="KW-1003">Cell membrane</keyword>
<feature type="transmembrane region" description="Helical" evidence="10">
    <location>
        <begin position="179"/>
        <end position="198"/>
    </location>
</feature>
<accession>A0ABW2R538</accession>
<dbReference type="Pfam" id="PF02518">
    <property type="entry name" value="HATPase_c"/>
    <property type="match status" value="1"/>
</dbReference>
<gene>
    <name evidence="13" type="ORF">ACFQNJ_03240</name>
</gene>
<evidence type="ECO:0000256" key="8">
    <source>
        <dbReference type="ARBA" id="ARBA00022777"/>
    </source>
</evidence>
<dbReference type="Gene3D" id="3.30.565.10">
    <property type="entry name" value="Histidine kinase-like ATPase, C-terminal domain"/>
    <property type="match status" value="1"/>
</dbReference>
<dbReference type="Gene3D" id="1.10.287.130">
    <property type="match status" value="1"/>
</dbReference>
<dbReference type="InterPro" id="IPR036097">
    <property type="entry name" value="HisK_dim/P_sf"/>
</dbReference>
<dbReference type="PANTHER" id="PTHR44936:SF10">
    <property type="entry name" value="SENSOR PROTEIN RSTB"/>
    <property type="match status" value="1"/>
</dbReference>
<dbReference type="PRINTS" id="PR00344">
    <property type="entry name" value="BCTRLSENSOR"/>
</dbReference>
<feature type="domain" description="Histidine kinase" evidence="11">
    <location>
        <begin position="255"/>
        <end position="471"/>
    </location>
</feature>
<keyword evidence="6" id="KW-0808">Transferase</keyword>
<dbReference type="Pfam" id="PF00512">
    <property type="entry name" value="HisKA"/>
    <property type="match status" value="1"/>
</dbReference>
<proteinExistence type="predicted"/>
<protein>
    <recommendedName>
        <fullName evidence="3">histidine kinase</fullName>
        <ecNumber evidence="3">2.7.13.3</ecNumber>
    </recommendedName>
</protein>